<dbReference type="Proteomes" id="UP000075809">
    <property type="component" value="Unassembled WGS sequence"/>
</dbReference>
<dbReference type="AlphaFoldDB" id="A0A151WKM7"/>
<evidence type="ECO:0000259" key="1">
    <source>
        <dbReference type="Pfam" id="PF10545"/>
    </source>
</evidence>
<feature type="domain" description="MADF" evidence="1">
    <location>
        <begin position="6"/>
        <end position="52"/>
    </location>
</feature>
<protein>
    <recommendedName>
        <fullName evidence="1">MADF domain-containing protein</fullName>
    </recommendedName>
</protein>
<name>A0A151WKM7_9HYME</name>
<proteinExistence type="predicted"/>
<evidence type="ECO:0000313" key="2">
    <source>
        <dbReference type="EMBL" id="KYQ48396.1"/>
    </source>
</evidence>
<evidence type="ECO:0000313" key="3">
    <source>
        <dbReference type="Proteomes" id="UP000075809"/>
    </source>
</evidence>
<sequence length="60" mass="7236">MFVHVVEVCQNRWTRLCDRFSREKRLRKTETRGGSGASHRSGFSLYNDMLFLEHHIKQRK</sequence>
<dbReference type="Pfam" id="PF10545">
    <property type="entry name" value="MADF_DNA_bdg"/>
    <property type="match status" value="1"/>
</dbReference>
<reference evidence="2 3" key="1">
    <citation type="submission" date="2015-09" db="EMBL/GenBank/DDBJ databases">
        <title>Trachymyrmex zeteki WGS genome.</title>
        <authorList>
            <person name="Nygaard S."/>
            <person name="Hu H."/>
            <person name="Boomsma J."/>
            <person name="Zhang G."/>
        </authorList>
    </citation>
    <scope>NUCLEOTIDE SEQUENCE [LARGE SCALE GENOMIC DNA]</scope>
    <source>
        <strain evidence="2">Tzet28-1</strain>
        <tissue evidence="2">Whole body</tissue>
    </source>
</reference>
<organism evidence="2 3">
    <name type="scientific">Mycetomoellerius zeteki</name>
    <dbReference type="NCBI Taxonomy" id="64791"/>
    <lineage>
        <taxon>Eukaryota</taxon>
        <taxon>Metazoa</taxon>
        <taxon>Ecdysozoa</taxon>
        <taxon>Arthropoda</taxon>
        <taxon>Hexapoda</taxon>
        <taxon>Insecta</taxon>
        <taxon>Pterygota</taxon>
        <taxon>Neoptera</taxon>
        <taxon>Endopterygota</taxon>
        <taxon>Hymenoptera</taxon>
        <taxon>Apocrita</taxon>
        <taxon>Aculeata</taxon>
        <taxon>Formicoidea</taxon>
        <taxon>Formicidae</taxon>
        <taxon>Myrmicinae</taxon>
        <taxon>Mycetomoellerius</taxon>
    </lineage>
</organism>
<accession>A0A151WKM7</accession>
<dbReference type="InterPro" id="IPR006578">
    <property type="entry name" value="MADF-dom"/>
</dbReference>
<dbReference type="EMBL" id="KQ983009">
    <property type="protein sequence ID" value="KYQ48396.1"/>
    <property type="molecule type" value="Genomic_DNA"/>
</dbReference>
<keyword evidence="3" id="KW-1185">Reference proteome</keyword>
<dbReference type="STRING" id="64791.A0A151WKM7"/>
<gene>
    <name evidence="2" type="ORF">ALC60_12567</name>
</gene>